<dbReference type="SUPFAM" id="SSF103473">
    <property type="entry name" value="MFS general substrate transporter"/>
    <property type="match status" value="1"/>
</dbReference>
<organism evidence="10">
    <name type="scientific">Gongylonema pulchrum</name>
    <dbReference type="NCBI Taxonomy" id="637853"/>
    <lineage>
        <taxon>Eukaryota</taxon>
        <taxon>Metazoa</taxon>
        <taxon>Ecdysozoa</taxon>
        <taxon>Nematoda</taxon>
        <taxon>Chromadorea</taxon>
        <taxon>Rhabditida</taxon>
        <taxon>Spirurina</taxon>
        <taxon>Spiruromorpha</taxon>
        <taxon>Spiruroidea</taxon>
        <taxon>Gongylonematidae</taxon>
        <taxon>Gongylonema</taxon>
    </lineage>
</organism>
<feature type="transmembrane region" description="Helical" evidence="6">
    <location>
        <begin position="49"/>
        <end position="73"/>
    </location>
</feature>
<dbReference type="InterPro" id="IPR005828">
    <property type="entry name" value="MFS_sugar_transport-like"/>
</dbReference>
<dbReference type="EMBL" id="UYRT01102176">
    <property type="protein sequence ID" value="VDN43219.1"/>
    <property type="molecule type" value="Genomic_DNA"/>
</dbReference>
<proteinExistence type="predicted"/>
<dbReference type="InterPro" id="IPR050814">
    <property type="entry name" value="Myo-inositol_Transporter"/>
</dbReference>
<protein>
    <submittedName>
        <fullName evidence="10">MFS domain-containing protein</fullName>
    </submittedName>
</protein>
<reference evidence="10" key="1">
    <citation type="submission" date="2016-06" db="UniProtKB">
        <authorList>
            <consortium name="WormBaseParasite"/>
        </authorList>
    </citation>
    <scope>IDENTIFICATION</scope>
</reference>
<dbReference type="GO" id="GO:0016324">
    <property type="term" value="C:apical plasma membrane"/>
    <property type="evidence" value="ECO:0007669"/>
    <property type="project" value="TreeGrafter"/>
</dbReference>
<dbReference type="GO" id="GO:0005366">
    <property type="term" value="F:myo-inositol:proton symporter activity"/>
    <property type="evidence" value="ECO:0007669"/>
    <property type="project" value="TreeGrafter"/>
</dbReference>
<evidence type="ECO:0000256" key="5">
    <source>
        <dbReference type="ARBA" id="ARBA00023136"/>
    </source>
</evidence>
<evidence type="ECO:0000256" key="2">
    <source>
        <dbReference type="ARBA" id="ARBA00022448"/>
    </source>
</evidence>
<evidence type="ECO:0000256" key="1">
    <source>
        <dbReference type="ARBA" id="ARBA00004141"/>
    </source>
</evidence>
<dbReference type="WBParaSite" id="GPUH_0002473501-mRNA-1">
    <property type="protein sequence ID" value="GPUH_0002473501-mRNA-1"/>
    <property type="gene ID" value="GPUH_0002473501"/>
</dbReference>
<dbReference type="PANTHER" id="PTHR48020">
    <property type="entry name" value="PROTON MYO-INOSITOL COTRANSPORTER"/>
    <property type="match status" value="1"/>
</dbReference>
<evidence type="ECO:0000256" key="4">
    <source>
        <dbReference type="ARBA" id="ARBA00022989"/>
    </source>
</evidence>
<dbReference type="AlphaFoldDB" id="A0A183EUR4"/>
<feature type="transmembrane region" description="Helical" evidence="6">
    <location>
        <begin position="21"/>
        <end position="43"/>
    </location>
</feature>
<dbReference type="PANTHER" id="PTHR48020:SF12">
    <property type="entry name" value="PROTON MYO-INOSITOL COTRANSPORTER"/>
    <property type="match status" value="1"/>
</dbReference>
<sequence>MVIPIYISEGSPAKIRGKLVTVYQFMIAFGFTVANAAAAWFAHYDPENIGWRLMFSFAALPAVVQVATLAAVFSQKLNFKDSVIF</sequence>
<dbReference type="Pfam" id="PF00083">
    <property type="entry name" value="Sugar_tr"/>
    <property type="match status" value="1"/>
</dbReference>
<dbReference type="InterPro" id="IPR036259">
    <property type="entry name" value="MFS_trans_sf"/>
</dbReference>
<dbReference type="PROSITE" id="PS50850">
    <property type="entry name" value="MFS"/>
    <property type="match status" value="1"/>
</dbReference>
<name>A0A183EUR4_9BILA</name>
<keyword evidence="4 6" id="KW-1133">Transmembrane helix</keyword>
<evidence type="ECO:0000313" key="10">
    <source>
        <dbReference type="WBParaSite" id="GPUH_0002473501-mRNA-1"/>
    </source>
</evidence>
<dbReference type="InterPro" id="IPR020846">
    <property type="entry name" value="MFS_dom"/>
</dbReference>
<dbReference type="Proteomes" id="UP000271098">
    <property type="component" value="Unassembled WGS sequence"/>
</dbReference>
<evidence type="ECO:0000256" key="3">
    <source>
        <dbReference type="ARBA" id="ARBA00022692"/>
    </source>
</evidence>
<accession>A0A183EUR4</accession>
<evidence type="ECO:0000259" key="7">
    <source>
        <dbReference type="PROSITE" id="PS50850"/>
    </source>
</evidence>
<keyword evidence="2" id="KW-0813">Transport</keyword>
<gene>
    <name evidence="8" type="ORF">GPUH_LOCUS24706</name>
</gene>
<dbReference type="OrthoDB" id="6339427at2759"/>
<reference evidence="8 9" key="2">
    <citation type="submission" date="2018-11" db="EMBL/GenBank/DDBJ databases">
        <authorList>
            <consortium name="Pathogen Informatics"/>
        </authorList>
    </citation>
    <scope>NUCLEOTIDE SEQUENCE [LARGE SCALE GENOMIC DNA]</scope>
</reference>
<dbReference type="Gene3D" id="1.20.1250.20">
    <property type="entry name" value="MFS general substrate transporter like domains"/>
    <property type="match status" value="1"/>
</dbReference>
<evidence type="ECO:0000313" key="9">
    <source>
        <dbReference type="Proteomes" id="UP000271098"/>
    </source>
</evidence>
<keyword evidence="5 6" id="KW-0472">Membrane</keyword>
<keyword evidence="9" id="KW-1185">Reference proteome</keyword>
<comment type="subcellular location">
    <subcellularLocation>
        <location evidence="1">Membrane</location>
        <topology evidence="1">Multi-pass membrane protein</topology>
    </subcellularLocation>
</comment>
<evidence type="ECO:0000256" key="6">
    <source>
        <dbReference type="SAM" id="Phobius"/>
    </source>
</evidence>
<keyword evidence="3 6" id="KW-0812">Transmembrane</keyword>
<evidence type="ECO:0000313" key="8">
    <source>
        <dbReference type="EMBL" id="VDN43219.1"/>
    </source>
</evidence>
<feature type="domain" description="Major facilitator superfamily (MFS) profile" evidence="7">
    <location>
        <begin position="1"/>
        <end position="85"/>
    </location>
</feature>